<reference evidence="3" key="1">
    <citation type="submission" date="2020-10" db="EMBL/GenBank/DDBJ databases">
        <title>The Whole-Genome Sequence of Metschnikowia persimmonesis, a Novel Endophytic Yeast Species Isolated from Medicinal Plant Diospyros kaki Thumb.</title>
        <authorList>
            <person name="Rahmat E."/>
            <person name="Kang Y."/>
        </authorList>
    </citation>
    <scope>NUCLEOTIDE SEQUENCE</scope>
    <source>
        <strain evidence="3">KIOM G15050</strain>
    </source>
</reference>
<name>A0A8H7L9G6_9ASCO</name>
<feature type="chain" id="PRO_5034103945" evidence="2">
    <location>
        <begin position="18"/>
        <end position="122"/>
    </location>
</feature>
<keyword evidence="4" id="KW-1185">Reference proteome</keyword>
<evidence type="ECO:0000256" key="2">
    <source>
        <dbReference type="SAM" id="SignalP"/>
    </source>
</evidence>
<evidence type="ECO:0000313" key="3">
    <source>
        <dbReference type="EMBL" id="KAF7999788.1"/>
    </source>
</evidence>
<evidence type="ECO:0000313" key="4">
    <source>
        <dbReference type="Proteomes" id="UP000649328"/>
    </source>
</evidence>
<dbReference type="EMBL" id="JACBPP010000008">
    <property type="protein sequence ID" value="KAF7999788.1"/>
    <property type="molecule type" value="Genomic_DNA"/>
</dbReference>
<dbReference type="AlphaFoldDB" id="A0A8H7L9G6"/>
<accession>A0A8H7L9G6</accession>
<organism evidence="3 4">
    <name type="scientific">Metschnikowia pulcherrima</name>
    <dbReference type="NCBI Taxonomy" id="27326"/>
    <lineage>
        <taxon>Eukaryota</taxon>
        <taxon>Fungi</taxon>
        <taxon>Dikarya</taxon>
        <taxon>Ascomycota</taxon>
        <taxon>Saccharomycotina</taxon>
        <taxon>Pichiomycetes</taxon>
        <taxon>Metschnikowiaceae</taxon>
        <taxon>Metschnikowia</taxon>
    </lineage>
</organism>
<protein>
    <submittedName>
        <fullName evidence="3">Uncharacterized protein</fullName>
    </submittedName>
</protein>
<gene>
    <name evidence="3" type="ORF">HF325_005637</name>
</gene>
<evidence type="ECO:0000256" key="1">
    <source>
        <dbReference type="SAM" id="MobiDB-lite"/>
    </source>
</evidence>
<proteinExistence type="predicted"/>
<feature type="compositionally biased region" description="Basic and acidic residues" evidence="1">
    <location>
        <begin position="101"/>
        <end position="122"/>
    </location>
</feature>
<comment type="caution">
    <text evidence="3">The sequence shown here is derived from an EMBL/GenBank/DDBJ whole genome shotgun (WGS) entry which is preliminary data.</text>
</comment>
<feature type="signal peptide" evidence="2">
    <location>
        <begin position="1"/>
        <end position="17"/>
    </location>
</feature>
<dbReference type="Proteomes" id="UP000649328">
    <property type="component" value="Unassembled WGS sequence"/>
</dbReference>
<feature type="region of interest" description="Disordered" evidence="1">
    <location>
        <begin position="96"/>
        <end position="122"/>
    </location>
</feature>
<keyword evidence="2" id="KW-0732">Signal</keyword>
<sequence length="122" mass="13452">MKFVILATLSAIAASLSIENSEEVSSQPSGTYGVAAADGFERNELDKPFNFNNTVLGDSPDSCDFSRMTVHDPAHIRAIMAHPQYIRCETKKAARKARKAAMSERGARHEIRKPERVSEDSN</sequence>